<dbReference type="Pfam" id="PF08545">
    <property type="entry name" value="ACP_syn_III"/>
    <property type="match status" value="1"/>
</dbReference>
<evidence type="ECO:0000256" key="2">
    <source>
        <dbReference type="ARBA" id="ARBA00023315"/>
    </source>
</evidence>
<dbReference type="InterPro" id="IPR016039">
    <property type="entry name" value="Thiolase-like"/>
</dbReference>
<evidence type="ECO:0000259" key="3">
    <source>
        <dbReference type="Pfam" id="PF08541"/>
    </source>
</evidence>
<keyword evidence="1" id="KW-0808">Transferase</keyword>
<sequence length="317" mass="32093">MLSESGRGARLRGLGAYQPAHSLTSEELGRRFGRTAEWIETRTGFVSRWTAAEHETVAVMATAAANEALTDSQVPAEEVDLVIAATCSNDPRAGGVAAQVAASLGASNAGVMDLNAACAGFCYATAVAADAVRAGSAHNVVVVASEKMTDIVDPADLGTSIIFGDGAGAAIIGLGAPSAIGPVAWGHDGAQASLIEIDGGTNFLRMDGQAVFRWATTAVHPVARSACERAGIEMDDLAAVVPHQANLRIVDSLASKIGARRAVVAREGAVSGNTSAASIPLALHALRQRGAVESGDHALLIGFGAGLSLAALVVQVP</sequence>
<dbReference type="NCBIfam" id="NF006829">
    <property type="entry name" value="PRK09352.1"/>
    <property type="match status" value="1"/>
</dbReference>
<dbReference type="PANTHER" id="PTHR34069">
    <property type="entry name" value="3-OXOACYL-[ACYL-CARRIER-PROTEIN] SYNTHASE 3"/>
    <property type="match status" value="1"/>
</dbReference>
<dbReference type="SUPFAM" id="SSF53901">
    <property type="entry name" value="Thiolase-like"/>
    <property type="match status" value="1"/>
</dbReference>
<gene>
    <name evidence="5" type="ORF">Ga0074812_13173</name>
</gene>
<dbReference type="GO" id="GO:0044550">
    <property type="term" value="P:secondary metabolite biosynthetic process"/>
    <property type="evidence" value="ECO:0007669"/>
    <property type="project" value="TreeGrafter"/>
</dbReference>
<dbReference type="InterPro" id="IPR013751">
    <property type="entry name" value="ACP_syn_III_N"/>
</dbReference>
<organism evidence="5 6">
    <name type="scientific">Parafrankia irregularis</name>
    <dbReference type="NCBI Taxonomy" id="795642"/>
    <lineage>
        <taxon>Bacteria</taxon>
        <taxon>Bacillati</taxon>
        <taxon>Actinomycetota</taxon>
        <taxon>Actinomycetes</taxon>
        <taxon>Frankiales</taxon>
        <taxon>Frankiaceae</taxon>
        <taxon>Parafrankia</taxon>
    </lineage>
</organism>
<dbReference type="Proteomes" id="UP000198802">
    <property type="component" value="Unassembled WGS sequence"/>
</dbReference>
<keyword evidence="2" id="KW-0012">Acyltransferase</keyword>
<evidence type="ECO:0000313" key="6">
    <source>
        <dbReference type="Proteomes" id="UP000198802"/>
    </source>
</evidence>
<dbReference type="GO" id="GO:0006633">
    <property type="term" value="P:fatty acid biosynthetic process"/>
    <property type="evidence" value="ECO:0007669"/>
    <property type="project" value="InterPro"/>
</dbReference>
<dbReference type="InterPro" id="IPR013747">
    <property type="entry name" value="ACP_syn_III_C"/>
</dbReference>
<dbReference type="AlphaFoldDB" id="A0A0S4QW78"/>
<reference evidence="6" key="1">
    <citation type="submission" date="2015-11" db="EMBL/GenBank/DDBJ databases">
        <authorList>
            <person name="Varghese N."/>
        </authorList>
    </citation>
    <scope>NUCLEOTIDE SEQUENCE [LARGE SCALE GENOMIC DNA]</scope>
    <source>
        <strain evidence="6">DSM 45899</strain>
    </source>
</reference>
<protein>
    <submittedName>
        <fullName evidence="5">3-oxoacyl-[acyl-carrier-protein] synthase-3</fullName>
    </submittedName>
</protein>
<feature type="domain" description="Beta-ketoacyl-[acyl-carrier-protein] synthase III C-terminal" evidence="3">
    <location>
        <begin position="227"/>
        <end position="315"/>
    </location>
</feature>
<dbReference type="EMBL" id="FAOZ01000031">
    <property type="protein sequence ID" value="CUU59773.1"/>
    <property type="molecule type" value="Genomic_DNA"/>
</dbReference>
<dbReference type="CDD" id="cd00830">
    <property type="entry name" value="KAS_III"/>
    <property type="match status" value="1"/>
</dbReference>
<keyword evidence="6" id="KW-1185">Reference proteome</keyword>
<name>A0A0S4QW78_9ACTN</name>
<feature type="domain" description="Beta-ketoacyl-[acyl-carrier-protein] synthase III N-terminal" evidence="4">
    <location>
        <begin position="112"/>
        <end position="189"/>
    </location>
</feature>
<proteinExistence type="predicted"/>
<evidence type="ECO:0000313" key="5">
    <source>
        <dbReference type="EMBL" id="CUU59773.1"/>
    </source>
</evidence>
<evidence type="ECO:0000259" key="4">
    <source>
        <dbReference type="Pfam" id="PF08545"/>
    </source>
</evidence>
<dbReference type="PANTHER" id="PTHR34069:SF2">
    <property type="entry name" value="BETA-KETOACYL-[ACYL-CARRIER-PROTEIN] SYNTHASE III"/>
    <property type="match status" value="1"/>
</dbReference>
<evidence type="ECO:0000256" key="1">
    <source>
        <dbReference type="ARBA" id="ARBA00022679"/>
    </source>
</evidence>
<accession>A0A0S4QW78</accession>
<dbReference type="GO" id="GO:0004315">
    <property type="term" value="F:3-oxoacyl-[acyl-carrier-protein] synthase activity"/>
    <property type="evidence" value="ECO:0007669"/>
    <property type="project" value="InterPro"/>
</dbReference>
<dbReference type="Pfam" id="PF08541">
    <property type="entry name" value="ACP_syn_III_C"/>
    <property type="match status" value="1"/>
</dbReference>
<dbReference type="Gene3D" id="3.40.47.10">
    <property type="match status" value="2"/>
</dbReference>